<evidence type="ECO:0000256" key="4">
    <source>
        <dbReference type="ARBA" id="ARBA00023163"/>
    </source>
</evidence>
<dbReference type="GO" id="GO:0005634">
    <property type="term" value="C:nucleus"/>
    <property type="evidence" value="ECO:0007669"/>
    <property type="project" value="TreeGrafter"/>
</dbReference>
<dbReference type="AlphaFoldDB" id="A0A670KAT7"/>
<keyword evidence="4" id="KW-0804">Transcription</keyword>
<reference evidence="8" key="2">
    <citation type="submission" date="2025-08" db="UniProtKB">
        <authorList>
            <consortium name="Ensembl"/>
        </authorList>
    </citation>
    <scope>IDENTIFICATION</scope>
</reference>
<dbReference type="SUPFAM" id="SSF57959">
    <property type="entry name" value="Leucine zipper domain"/>
    <property type="match status" value="1"/>
</dbReference>
<evidence type="ECO:0000256" key="6">
    <source>
        <dbReference type="SAM" id="MobiDB-lite"/>
    </source>
</evidence>
<dbReference type="GO" id="GO:0003677">
    <property type="term" value="F:DNA binding"/>
    <property type="evidence" value="ECO:0007669"/>
    <property type="project" value="UniProtKB-KW"/>
</dbReference>
<evidence type="ECO:0000313" key="9">
    <source>
        <dbReference type="Proteomes" id="UP000472272"/>
    </source>
</evidence>
<dbReference type="InterPro" id="IPR004827">
    <property type="entry name" value="bZIP"/>
</dbReference>
<dbReference type="PANTHER" id="PTHR15284">
    <property type="entry name" value="NUCLEAR FACTOR INTERLEUKIN-3-REGULATED PROTEIN"/>
    <property type="match status" value="1"/>
</dbReference>
<name>A0A670KAT7_PODMU</name>
<keyword evidence="3" id="KW-0238">DNA-binding</keyword>
<dbReference type="Gene3D" id="1.20.5.170">
    <property type="match status" value="1"/>
</dbReference>
<evidence type="ECO:0000259" key="7">
    <source>
        <dbReference type="PROSITE" id="PS50217"/>
    </source>
</evidence>
<evidence type="ECO:0000256" key="2">
    <source>
        <dbReference type="ARBA" id="ARBA00023015"/>
    </source>
</evidence>
<keyword evidence="9" id="KW-1185">Reference proteome</keyword>
<evidence type="ECO:0000313" key="8">
    <source>
        <dbReference type="Ensembl" id="ENSPMRP00000031897.1"/>
    </source>
</evidence>
<dbReference type="PANTHER" id="PTHR15284:SF0">
    <property type="entry name" value="GH23983P"/>
    <property type="match status" value="1"/>
</dbReference>
<comment type="similarity">
    <text evidence="1">Belongs to the bZIP family. NFIL3 subfamily.</text>
</comment>
<feature type="region of interest" description="Disordered" evidence="6">
    <location>
        <begin position="1"/>
        <end position="50"/>
    </location>
</feature>
<keyword evidence="2" id="KW-0805">Transcription regulation</keyword>
<keyword evidence="5" id="KW-0539">Nucleus</keyword>
<dbReference type="Ensembl" id="ENSPMRT00000033829.1">
    <property type="protein sequence ID" value="ENSPMRP00000031897.1"/>
    <property type="gene ID" value="ENSPMRG00000020659.1"/>
</dbReference>
<dbReference type="Pfam" id="PF07716">
    <property type="entry name" value="bZIP_2"/>
    <property type="match status" value="1"/>
</dbReference>
<feature type="domain" description="BZIP" evidence="7">
    <location>
        <begin position="31"/>
        <end position="81"/>
    </location>
</feature>
<dbReference type="PROSITE" id="PS50217">
    <property type="entry name" value="BZIP"/>
    <property type="match status" value="1"/>
</dbReference>
<accession>A0A670KAT7</accession>
<dbReference type="SMART" id="SM00338">
    <property type="entry name" value="BRLZ"/>
    <property type="match status" value="1"/>
</dbReference>
<dbReference type="FunFam" id="1.20.5.170:FF:000025">
    <property type="entry name" value="nuclear factor interleukin-3-regulated protein-like"/>
    <property type="match status" value="1"/>
</dbReference>
<dbReference type="Proteomes" id="UP000472272">
    <property type="component" value="Chromosome 18"/>
</dbReference>
<organism evidence="8 9">
    <name type="scientific">Podarcis muralis</name>
    <name type="common">Wall lizard</name>
    <name type="synonym">Lacerta muralis</name>
    <dbReference type="NCBI Taxonomy" id="64176"/>
    <lineage>
        <taxon>Eukaryota</taxon>
        <taxon>Metazoa</taxon>
        <taxon>Chordata</taxon>
        <taxon>Craniata</taxon>
        <taxon>Vertebrata</taxon>
        <taxon>Euteleostomi</taxon>
        <taxon>Lepidosauria</taxon>
        <taxon>Squamata</taxon>
        <taxon>Bifurcata</taxon>
        <taxon>Unidentata</taxon>
        <taxon>Episquamata</taxon>
        <taxon>Laterata</taxon>
        <taxon>Lacertibaenia</taxon>
        <taxon>Lacertidae</taxon>
        <taxon>Podarcis</taxon>
    </lineage>
</organism>
<dbReference type="GO" id="GO:0003700">
    <property type="term" value="F:DNA-binding transcription factor activity"/>
    <property type="evidence" value="ECO:0007669"/>
    <property type="project" value="InterPro"/>
</dbReference>
<sequence>ITPLAGHPTTGPPPKGALRRKREFTPDDKKDTTYWEKRKKNNEAARRSRERKRFNDFAIESQVATLQEENLRLRWEVLELRARFSLADLEYLDQDGGLQPF</sequence>
<dbReference type="PROSITE" id="PS00036">
    <property type="entry name" value="BZIP_BASIC"/>
    <property type="match status" value="1"/>
</dbReference>
<dbReference type="GeneTree" id="ENSGT00940000164108"/>
<evidence type="ECO:0000256" key="5">
    <source>
        <dbReference type="ARBA" id="ARBA00023242"/>
    </source>
</evidence>
<reference evidence="8" key="3">
    <citation type="submission" date="2025-09" db="UniProtKB">
        <authorList>
            <consortium name="Ensembl"/>
        </authorList>
    </citation>
    <scope>IDENTIFICATION</scope>
</reference>
<dbReference type="InterPro" id="IPR047229">
    <property type="entry name" value="NFIL3-like"/>
</dbReference>
<dbReference type="InterPro" id="IPR046347">
    <property type="entry name" value="bZIP_sf"/>
</dbReference>
<feature type="compositionally biased region" description="Basic and acidic residues" evidence="6">
    <location>
        <begin position="23"/>
        <end position="47"/>
    </location>
</feature>
<reference evidence="8 9" key="1">
    <citation type="journal article" date="2019" name="Proc. Natl. Acad. Sci. U.S.A.">
        <title>Regulatory changes in pterin and carotenoid genes underlie balanced color polymorphisms in the wall lizard.</title>
        <authorList>
            <person name="Andrade P."/>
            <person name="Pinho C."/>
            <person name="Perez I de Lanuza G."/>
            <person name="Afonso S."/>
            <person name="Brejcha J."/>
            <person name="Rubin C.J."/>
            <person name="Wallerman O."/>
            <person name="Pereira P."/>
            <person name="Sabatino S.J."/>
            <person name="Bellati A."/>
            <person name="Pellitteri-Rosa D."/>
            <person name="Bosakova Z."/>
            <person name="Bunikis I."/>
            <person name="Carretero M.A."/>
            <person name="Feiner N."/>
            <person name="Marsik P."/>
            <person name="Pauperio F."/>
            <person name="Salvi D."/>
            <person name="Soler L."/>
            <person name="While G.M."/>
            <person name="Uller T."/>
            <person name="Font E."/>
            <person name="Andersson L."/>
            <person name="Carneiro M."/>
        </authorList>
    </citation>
    <scope>NUCLEOTIDE SEQUENCE</scope>
</reference>
<protein>
    <recommendedName>
        <fullName evidence="7">BZIP domain-containing protein</fullName>
    </recommendedName>
</protein>
<dbReference type="GO" id="GO:0007623">
    <property type="term" value="P:circadian rhythm"/>
    <property type="evidence" value="ECO:0007669"/>
    <property type="project" value="TreeGrafter"/>
</dbReference>
<evidence type="ECO:0000256" key="1">
    <source>
        <dbReference type="ARBA" id="ARBA00006079"/>
    </source>
</evidence>
<evidence type="ECO:0000256" key="3">
    <source>
        <dbReference type="ARBA" id="ARBA00023125"/>
    </source>
</evidence>
<dbReference type="OMA" id="ITPLAGH"/>
<proteinExistence type="inferred from homology"/>